<dbReference type="InterPro" id="IPR001810">
    <property type="entry name" value="F-box_dom"/>
</dbReference>
<reference evidence="2 3" key="1">
    <citation type="submission" date="2024-07" db="EMBL/GenBank/DDBJ databases">
        <title>Section-level genome sequencing and comparative genomics of Aspergillus sections Usti and Cavernicolus.</title>
        <authorList>
            <consortium name="Lawrence Berkeley National Laboratory"/>
            <person name="Nybo J.L."/>
            <person name="Vesth T.C."/>
            <person name="Theobald S."/>
            <person name="Frisvad J.C."/>
            <person name="Larsen T.O."/>
            <person name="Kjaerboelling I."/>
            <person name="Rothschild-Mancinelli K."/>
            <person name="Lyhne E.K."/>
            <person name="Kogle M.E."/>
            <person name="Barry K."/>
            <person name="Clum A."/>
            <person name="Na H."/>
            <person name="Ledsgaard L."/>
            <person name="Lin J."/>
            <person name="Lipzen A."/>
            <person name="Kuo A."/>
            <person name="Riley R."/>
            <person name="Mondo S."/>
            <person name="Labutti K."/>
            <person name="Haridas S."/>
            <person name="Pangalinan J."/>
            <person name="Salamov A.A."/>
            <person name="Simmons B.A."/>
            <person name="Magnuson J.K."/>
            <person name="Chen J."/>
            <person name="Drula E."/>
            <person name="Henrissat B."/>
            <person name="Wiebenga A."/>
            <person name="Lubbers R.J."/>
            <person name="Gomes A.C."/>
            <person name="Makela M.R."/>
            <person name="Stajich J."/>
            <person name="Grigoriev I.V."/>
            <person name="Mortensen U.H."/>
            <person name="De Vries R.P."/>
            <person name="Baker S.E."/>
            <person name="Andersen M.R."/>
        </authorList>
    </citation>
    <scope>NUCLEOTIDE SEQUENCE [LARGE SCALE GENOMIC DNA]</scope>
    <source>
        <strain evidence="2 3">CBS 588.65</strain>
    </source>
</reference>
<comment type="caution">
    <text evidence="2">The sequence shown here is derived from an EMBL/GenBank/DDBJ whole genome shotgun (WGS) entry which is preliminary data.</text>
</comment>
<evidence type="ECO:0000259" key="1">
    <source>
        <dbReference type="PROSITE" id="PS50181"/>
    </source>
</evidence>
<gene>
    <name evidence="2" type="ORF">BJX63DRAFT_3604</name>
</gene>
<sequence>MLLALPPELHLLILTHLTFPETTHLKLTCTYFHNLIPSLTHAELLTAECTDFAVERDLYACRYCLRLRSGDQFGDRMLHRRRGRRGRHAGRRFCVQCGLMPREGGEARYGPGAKVVLRGGTYVLCKECGGFGVAGILGGVVADVCKGCLGKR</sequence>
<dbReference type="InterPro" id="IPR036047">
    <property type="entry name" value="F-box-like_dom_sf"/>
</dbReference>
<name>A0ABR4I5I3_9EURO</name>
<protein>
    <recommendedName>
        <fullName evidence="1">F-box domain-containing protein</fullName>
    </recommendedName>
</protein>
<feature type="domain" description="F-box" evidence="1">
    <location>
        <begin position="1"/>
        <end position="45"/>
    </location>
</feature>
<dbReference type="PROSITE" id="PS50181">
    <property type="entry name" value="FBOX"/>
    <property type="match status" value="1"/>
</dbReference>
<keyword evidence="3" id="KW-1185">Reference proteome</keyword>
<dbReference type="EMBL" id="JBFXLT010000001">
    <property type="protein sequence ID" value="KAL2823006.1"/>
    <property type="molecule type" value="Genomic_DNA"/>
</dbReference>
<evidence type="ECO:0000313" key="2">
    <source>
        <dbReference type="EMBL" id="KAL2823006.1"/>
    </source>
</evidence>
<evidence type="ECO:0000313" key="3">
    <source>
        <dbReference type="Proteomes" id="UP001610334"/>
    </source>
</evidence>
<dbReference type="Pfam" id="PF00646">
    <property type="entry name" value="F-box"/>
    <property type="match status" value="1"/>
</dbReference>
<accession>A0ABR4I5I3</accession>
<proteinExistence type="predicted"/>
<dbReference type="SUPFAM" id="SSF81383">
    <property type="entry name" value="F-box domain"/>
    <property type="match status" value="1"/>
</dbReference>
<dbReference type="Proteomes" id="UP001610334">
    <property type="component" value="Unassembled WGS sequence"/>
</dbReference>
<organism evidence="2 3">
    <name type="scientific">Aspergillus granulosus</name>
    <dbReference type="NCBI Taxonomy" id="176169"/>
    <lineage>
        <taxon>Eukaryota</taxon>
        <taxon>Fungi</taxon>
        <taxon>Dikarya</taxon>
        <taxon>Ascomycota</taxon>
        <taxon>Pezizomycotina</taxon>
        <taxon>Eurotiomycetes</taxon>
        <taxon>Eurotiomycetidae</taxon>
        <taxon>Eurotiales</taxon>
        <taxon>Aspergillaceae</taxon>
        <taxon>Aspergillus</taxon>
        <taxon>Aspergillus subgen. Nidulantes</taxon>
    </lineage>
</organism>